<evidence type="ECO:0000313" key="2">
    <source>
        <dbReference type="EMBL" id="QAV17638.1"/>
    </source>
</evidence>
<accession>A0A410WTD1</accession>
<dbReference type="RefSeq" id="WP_009671540.1">
    <property type="nucleotide sequence ID" value="NZ_CP026520.1"/>
</dbReference>
<dbReference type="AlphaFoldDB" id="A0A410WTD1"/>
<organism evidence="2 3">
    <name type="scientific">Paenibacillus chitinolyticus</name>
    <dbReference type="NCBI Taxonomy" id="79263"/>
    <lineage>
        <taxon>Bacteria</taxon>
        <taxon>Bacillati</taxon>
        <taxon>Bacillota</taxon>
        <taxon>Bacilli</taxon>
        <taxon>Bacillales</taxon>
        <taxon>Paenibacillaceae</taxon>
        <taxon>Paenibacillus</taxon>
    </lineage>
</organism>
<dbReference type="KEGG" id="pchi:PC41400_08160"/>
<evidence type="ECO:0000313" key="1">
    <source>
        <dbReference type="EMBL" id="MCY9599119.1"/>
    </source>
</evidence>
<sequence length="60" mass="7207">MIRKNEKKVILGIKDIMERLQIGRNMAARILASDELHVFRINEKRFVHEDVFEKWLKGDQ</sequence>
<protein>
    <recommendedName>
        <fullName evidence="5">Helix-turn-helix domain-containing protein</fullName>
    </recommendedName>
</protein>
<gene>
    <name evidence="1" type="ORF">M5X16_25505</name>
    <name evidence="2" type="ORF">PC41400_08160</name>
</gene>
<evidence type="ECO:0008006" key="5">
    <source>
        <dbReference type="Google" id="ProtNLM"/>
    </source>
</evidence>
<dbReference type="EMBL" id="JAMDMJ010000039">
    <property type="protein sequence ID" value="MCY9599119.1"/>
    <property type="molecule type" value="Genomic_DNA"/>
</dbReference>
<evidence type="ECO:0000313" key="3">
    <source>
        <dbReference type="Proteomes" id="UP000288943"/>
    </source>
</evidence>
<reference evidence="1 4" key="2">
    <citation type="submission" date="2022-05" db="EMBL/GenBank/DDBJ databases">
        <title>Genome Sequencing of Bee-Associated Microbes.</title>
        <authorList>
            <person name="Dunlap C."/>
        </authorList>
    </citation>
    <scope>NUCLEOTIDE SEQUENCE [LARGE SCALE GENOMIC DNA]</scope>
    <source>
        <strain evidence="1 4">NRRL B-23120</strain>
    </source>
</reference>
<dbReference type="EMBL" id="CP026520">
    <property type="protein sequence ID" value="QAV17638.1"/>
    <property type="molecule type" value="Genomic_DNA"/>
</dbReference>
<keyword evidence="4" id="KW-1185">Reference proteome</keyword>
<evidence type="ECO:0000313" key="4">
    <source>
        <dbReference type="Proteomes" id="UP001527202"/>
    </source>
</evidence>
<dbReference type="GeneID" id="95374784"/>
<dbReference type="Proteomes" id="UP000288943">
    <property type="component" value="Chromosome"/>
</dbReference>
<reference evidence="2 3" key="1">
    <citation type="submission" date="2018-01" db="EMBL/GenBank/DDBJ databases">
        <title>The whole genome sequencing and assembly of Paenibacillus chitinolyticus KCCM 41400 strain.</title>
        <authorList>
            <person name="Kim J.-Y."/>
            <person name="Park M.-K."/>
            <person name="Lee Y.-J."/>
            <person name="Yi H."/>
            <person name="Bahn Y.-S."/>
            <person name="Kim J.F."/>
            <person name="Lee D.-W."/>
        </authorList>
    </citation>
    <scope>NUCLEOTIDE SEQUENCE [LARGE SCALE GENOMIC DNA]</scope>
    <source>
        <strain evidence="2 3">KCCM 41400</strain>
    </source>
</reference>
<dbReference type="OrthoDB" id="122388at2"/>
<name>A0A410WTD1_9BACL</name>
<dbReference type="Proteomes" id="UP001527202">
    <property type="component" value="Unassembled WGS sequence"/>
</dbReference>
<proteinExistence type="predicted"/>